<dbReference type="EC" id="2.1.1.193" evidence="10"/>
<sequence>MKQFIIEQKPDSKGMLTLSGKAFIYLVKVRRMREGDILPALLPQSGAADMVIDSINTAKKTLRLKRQAAPLGVSETAAMGATNQAANCSLAYAAPAADLILLQWVLKGSKTDTIIRQATEAGVCAVLPVIGEFSIAKKQNPAQLERFRRIIKEARQQSGSPVGTVVMEPAPLAEMLNTLKTLVPAATTVFAQCSEAAEASVGFHQLLAEKPSHIVLAIGAEGGISPAEAAVLREAAFQTIHFKTNVLRAETAALYAIAAAQTIINEADQWQLPV</sequence>
<dbReference type="GO" id="GO:0070475">
    <property type="term" value="P:rRNA base methylation"/>
    <property type="evidence" value="ECO:0007669"/>
    <property type="project" value="TreeGrafter"/>
</dbReference>
<dbReference type="AlphaFoldDB" id="A0AA87NSY1"/>
<evidence type="ECO:0000256" key="4">
    <source>
        <dbReference type="ARBA" id="ARBA00022552"/>
    </source>
</evidence>
<keyword evidence="6 10" id="KW-0808">Transferase</keyword>
<evidence type="ECO:0000256" key="1">
    <source>
        <dbReference type="ARBA" id="ARBA00004496"/>
    </source>
</evidence>
<comment type="catalytic activity">
    <reaction evidence="9 10">
        <text>uridine(1498) in 16S rRNA + S-adenosyl-L-methionine = N(3)-methyluridine(1498) in 16S rRNA + S-adenosyl-L-homocysteine + H(+)</text>
        <dbReference type="Rhea" id="RHEA:42920"/>
        <dbReference type="Rhea" id="RHEA-COMP:10283"/>
        <dbReference type="Rhea" id="RHEA-COMP:10284"/>
        <dbReference type="ChEBI" id="CHEBI:15378"/>
        <dbReference type="ChEBI" id="CHEBI:57856"/>
        <dbReference type="ChEBI" id="CHEBI:59789"/>
        <dbReference type="ChEBI" id="CHEBI:65315"/>
        <dbReference type="ChEBI" id="CHEBI:74502"/>
        <dbReference type="EC" id="2.1.1.193"/>
    </reaction>
</comment>
<evidence type="ECO:0000256" key="6">
    <source>
        <dbReference type="ARBA" id="ARBA00022679"/>
    </source>
</evidence>
<evidence type="ECO:0000256" key="9">
    <source>
        <dbReference type="ARBA" id="ARBA00047944"/>
    </source>
</evidence>
<comment type="function">
    <text evidence="8 10">Specifically methylates the N3 position of the uracil ring of uridine 1498 (m3U1498) in 16S rRNA. Acts on the fully assembled 30S ribosomal subunit.</text>
</comment>
<evidence type="ECO:0000256" key="7">
    <source>
        <dbReference type="ARBA" id="ARBA00022691"/>
    </source>
</evidence>
<evidence type="ECO:0000256" key="10">
    <source>
        <dbReference type="PIRNR" id="PIRNR015601"/>
    </source>
</evidence>
<dbReference type="NCBIfam" id="TIGR00046">
    <property type="entry name" value="RsmE family RNA methyltransferase"/>
    <property type="match status" value="1"/>
</dbReference>
<accession>A0AA87NSY1</accession>
<dbReference type="Proteomes" id="UP000014634">
    <property type="component" value="Unassembled WGS sequence"/>
</dbReference>
<dbReference type="InterPro" id="IPR029028">
    <property type="entry name" value="Alpha/beta_knot_MTases"/>
</dbReference>
<comment type="subcellular location">
    <subcellularLocation>
        <location evidence="1 10">Cytoplasm</location>
    </subcellularLocation>
</comment>
<gene>
    <name evidence="12" type="ORF">HMPREF9195_00596</name>
</gene>
<evidence type="ECO:0000256" key="3">
    <source>
        <dbReference type="ARBA" id="ARBA00022490"/>
    </source>
</evidence>
<comment type="similarity">
    <text evidence="2 10">Belongs to the RNA methyltransferase RsmE family.</text>
</comment>
<dbReference type="InterPro" id="IPR046886">
    <property type="entry name" value="RsmE_MTase_dom"/>
</dbReference>
<dbReference type="RefSeq" id="WP_016522577.1">
    <property type="nucleotide sequence ID" value="NZ_KE332517.1"/>
</dbReference>
<keyword evidence="4 10" id="KW-0698">rRNA processing</keyword>
<dbReference type="InterPro" id="IPR029026">
    <property type="entry name" value="tRNA_m1G_MTases_N"/>
</dbReference>
<dbReference type="PANTHER" id="PTHR30027:SF3">
    <property type="entry name" value="16S RRNA (URACIL(1498)-N(3))-METHYLTRANSFERASE"/>
    <property type="match status" value="1"/>
</dbReference>
<evidence type="ECO:0000256" key="5">
    <source>
        <dbReference type="ARBA" id="ARBA00022603"/>
    </source>
</evidence>
<feature type="domain" description="Ribosomal RNA small subunit methyltransferase E methyltransferase" evidence="11">
    <location>
        <begin position="98"/>
        <end position="261"/>
    </location>
</feature>
<evidence type="ECO:0000313" key="12">
    <source>
        <dbReference type="EMBL" id="EPF29882.1"/>
    </source>
</evidence>
<dbReference type="PIRSF" id="PIRSF015601">
    <property type="entry name" value="MTase_slr0722"/>
    <property type="match status" value="1"/>
</dbReference>
<dbReference type="InterPro" id="IPR006700">
    <property type="entry name" value="RsmE"/>
</dbReference>
<keyword evidence="7 10" id="KW-0949">S-adenosyl-L-methionine</keyword>
<evidence type="ECO:0000256" key="8">
    <source>
        <dbReference type="ARBA" id="ARBA00025699"/>
    </source>
</evidence>
<dbReference type="Pfam" id="PF04452">
    <property type="entry name" value="Methyltrans_RNA"/>
    <property type="match status" value="1"/>
</dbReference>
<dbReference type="Gene3D" id="3.40.1280.10">
    <property type="match status" value="1"/>
</dbReference>
<dbReference type="GO" id="GO:0005737">
    <property type="term" value="C:cytoplasm"/>
    <property type="evidence" value="ECO:0007669"/>
    <property type="project" value="UniProtKB-SubCell"/>
</dbReference>
<keyword evidence="3 10" id="KW-0963">Cytoplasm</keyword>
<dbReference type="EMBL" id="ATFE01000003">
    <property type="protein sequence ID" value="EPF29882.1"/>
    <property type="molecule type" value="Genomic_DNA"/>
</dbReference>
<comment type="caution">
    <text evidence="12">The sequence shown here is derived from an EMBL/GenBank/DDBJ whole genome shotgun (WGS) entry which is preliminary data.</text>
</comment>
<evidence type="ECO:0000256" key="2">
    <source>
        <dbReference type="ARBA" id="ARBA00005528"/>
    </source>
</evidence>
<dbReference type="GO" id="GO:0070042">
    <property type="term" value="F:rRNA (uridine-N3-)-methyltransferase activity"/>
    <property type="evidence" value="ECO:0007669"/>
    <property type="project" value="TreeGrafter"/>
</dbReference>
<dbReference type="SUPFAM" id="SSF75217">
    <property type="entry name" value="alpha/beta knot"/>
    <property type="match status" value="1"/>
</dbReference>
<evidence type="ECO:0000259" key="11">
    <source>
        <dbReference type="Pfam" id="PF04452"/>
    </source>
</evidence>
<name>A0AA87NSY1_TREMD</name>
<protein>
    <recommendedName>
        <fullName evidence="10">Ribosomal RNA small subunit methyltransferase E</fullName>
        <ecNumber evidence="10">2.1.1.193</ecNumber>
    </recommendedName>
</protein>
<proteinExistence type="inferred from homology"/>
<dbReference type="CDD" id="cd18084">
    <property type="entry name" value="RsmE-like"/>
    <property type="match status" value="1"/>
</dbReference>
<dbReference type="PANTHER" id="PTHR30027">
    <property type="entry name" value="RIBOSOMAL RNA SMALL SUBUNIT METHYLTRANSFERASE E"/>
    <property type="match status" value="1"/>
</dbReference>
<evidence type="ECO:0000313" key="13">
    <source>
        <dbReference type="Proteomes" id="UP000014634"/>
    </source>
</evidence>
<keyword evidence="5 10" id="KW-0489">Methyltransferase</keyword>
<organism evidence="12 13">
    <name type="scientific">Treponema medium ATCC 700293</name>
    <dbReference type="NCBI Taxonomy" id="1125700"/>
    <lineage>
        <taxon>Bacteria</taxon>
        <taxon>Pseudomonadati</taxon>
        <taxon>Spirochaetota</taxon>
        <taxon>Spirochaetia</taxon>
        <taxon>Spirochaetales</taxon>
        <taxon>Treponemataceae</taxon>
        <taxon>Treponema</taxon>
    </lineage>
</organism>
<reference evidence="12 13" key="1">
    <citation type="submission" date="2013-04" db="EMBL/GenBank/DDBJ databases">
        <title>The Genome Sequence of Treponema medium ATCC 700293.</title>
        <authorList>
            <consortium name="The Broad Institute Genomics Platform"/>
            <person name="Earl A."/>
            <person name="Ward D."/>
            <person name="Feldgarden M."/>
            <person name="Gevers D."/>
            <person name="Leonetti C."/>
            <person name="Blanton J.M."/>
            <person name="Dewhirst F.E."/>
            <person name="Izard J."/>
            <person name="Walker B."/>
            <person name="Young S."/>
            <person name="Zeng Q."/>
            <person name="Gargeya S."/>
            <person name="Fitzgerald M."/>
            <person name="Haas B."/>
            <person name="Abouelleil A."/>
            <person name="Allen A.W."/>
            <person name="Alvarado L."/>
            <person name="Arachchi H.M."/>
            <person name="Berlin A.M."/>
            <person name="Chapman S.B."/>
            <person name="Gainer-Dewar J."/>
            <person name="Goldberg J."/>
            <person name="Griggs A."/>
            <person name="Gujja S."/>
            <person name="Hansen M."/>
            <person name="Howarth C."/>
            <person name="Imamovic A."/>
            <person name="Ireland A."/>
            <person name="Larimer J."/>
            <person name="McCowan C."/>
            <person name="Murphy C."/>
            <person name="Pearson M."/>
            <person name="Poon T.W."/>
            <person name="Priest M."/>
            <person name="Roberts A."/>
            <person name="Saif S."/>
            <person name="Shea T."/>
            <person name="Sisk P."/>
            <person name="Sykes S."/>
            <person name="Wortman J."/>
            <person name="Nusbaum C."/>
            <person name="Birren B."/>
        </authorList>
    </citation>
    <scope>NUCLEOTIDE SEQUENCE [LARGE SCALE GENOMIC DNA]</scope>
    <source>
        <strain evidence="12 13">ATCC 700293</strain>
    </source>
</reference>